<dbReference type="PANTHER" id="PTHR45947:SF3">
    <property type="entry name" value="SULFOQUINOVOSYL TRANSFERASE SQD2"/>
    <property type="match status" value="1"/>
</dbReference>
<dbReference type="EMBL" id="BNJK01000001">
    <property type="protein sequence ID" value="GHO91770.1"/>
    <property type="molecule type" value="Genomic_DNA"/>
</dbReference>
<dbReference type="Pfam" id="PF13439">
    <property type="entry name" value="Glyco_transf_4"/>
    <property type="match status" value="1"/>
</dbReference>
<sequence>MNVYMRELACALAKYNVKVDIFTRWTNETAPQVVQLNPQVRVIHIKAGPVAPIHKNDLYQYLPIFTRNIDEFRCREAGQYDLIHSHYWLSGVAGMRLARLWDISHVTTFHTLARLKQLAHPNEPEPPLRLEMEQRLIQHVDRIIAPTVDERTELIRFCGATTSQVDVIPCGVDLDLFVPRDQQQARKLLYLDPQQPVLLFAGRLDPFKGPDLLLRAAAMMEEEAQIVIVGGKLSGDKDVKGLQTLAKELKISQRVHFLGARPRQEMPLIYSAAHVTVVPSYHESFGLAAVESLACGTPVVATRAGGLMTVIQHGETGYLVPRCAGFFAERLDTLLHTPDLYAHMSAAARDSVRRFSWSSVARQVHDVYDAIIDEAECLVAQ</sequence>
<organism evidence="3 4">
    <name type="scientific">Reticulibacter mediterranei</name>
    <dbReference type="NCBI Taxonomy" id="2778369"/>
    <lineage>
        <taxon>Bacteria</taxon>
        <taxon>Bacillati</taxon>
        <taxon>Chloroflexota</taxon>
        <taxon>Ktedonobacteria</taxon>
        <taxon>Ktedonobacterales</taxon>
        <taxon>Reticulibacteraceae</taxon>
        <taxon>Reticulibacter</taxon>
    </lineage>
</organism>
<evidence type="ECO:0000259" key="2">
    <source>
        <dbReference type="Pfam" id="PF13439"/>
    </source>
</evidence>
<proteinExistence type="predicted"/>
<dbReference type="InterPro" id="IPR050194">
    <property type="entry name" value="Glycosyltransferase_grp1"/>
</dbReference>
<feature type="domain" description="Glycosyl transferase family 1" evidence="1">
    <location>
        <begin position="185"/>
        <end position="350"/>
    </location>
</feature>
<accession>A0A8J3IJ85</accession>
<dbReference type="GO" id="GO:0016757">
    <property type="term" value="F:glycosyltransferase activity"/>
    <property type="evidence" value="ECO:0007669"/>
    <property type="project" value="InterPro"/>
</dbReference>
<dbReference type="PANTHER" id="PTHR45947">
    <property type="entry name" value="SULFOQUINOVOSYL TRANSFERASE SQD2"/>
    <property type="match status" value="1"/>
</dbReference>
<dbReference type="Pfam" id="PF00534">
    <property type="entry name" value="Glycos_transf_1"/>
    <property type="match status" value="1"/>
</dbReference>
<dbReference type="InterPro" id="IPR028098">
    <property type="entry name" value="Glyco_trans_4-like_N"/>
</dbReference>
<comment type="caution">
    <text evidence="3">The sequence shown here is derived from an EMBL/GenBank/DDBJ whole genome shotgun (WGS) entry which is preliminary data.</text>
</comment>
<dbReference type="AlphaFoldDB" id="A0A8J3IJ85"/>
<reference evidence="3" key="1">
    <citation type="submission" date="2020-10" db="EMBL/GenBank/DDBJ databases">
        <title>Taxonomic study of unclassified bacteria belonging to the class Ktedonobacteria.</title>
        <authorList>
            <person name="Yabe S."/>
            <person name="Wang C.M."/>
            <person name="Zheng Y."/>
            <person name="Sakai Y."/>
            <person name="Cavaletti L."/>
            <person name="Monciardini P."/>
            <person name="Donadio S."/>
        </authorList>
    </citation>
    <scope>NUCLEOTIDE SEQUENCE</scope>
    <source>
        <strain evidence="3">ID150040</strain>
    </source>
</reference>
<gene>
    <name evidence="3" type="ORF">KSF_018180</name>
</gene>
<keyword evidence="3" id="KW-0808">Transferase</keyword>
<dbReference type="SUPFAM" id="SSF53756">
    <property type="entry name" value="UDP-Glycosyltransferase/glycogen phosphorylase"/>
    <property type="match status" value="1"/>
</dbReference>
<protein>
    <submittedName>
        <fullName evidence="3">Glycosyl transferase family 1</fullName>
    </submittedName>
</protein>
<evidence type="ECO:0000313" key="4">
    <source>
        <dbReference type="Proteomes" id="UP000597444"/>
    </source>
</evidence>
<feature type="domain" description="Glycosyltransferase subfamily 4-like N-terminal" evidence="2">
    <location>
        <begin position="1"/>
        <end position="175"/>
    </location>
</feature>
<keyword evidence="4" id="KW-1185">Reference proteome</keyword>
<dbReference type="Gene3D" id="3.40.50.2000">
    <property type="entry name" value="Glycogen Phosphorylase B"/>
    <property type="match status" value="2"/>
</dbReference>
<dbReference type="InterPro" id="IPR001296">
    <property type="entry name" value="Glyco_trans_1"/>
</dbReference>
<name>A0A8J3IJ85_9CHLR</name>
<evidence type="ECO:0000259" key="1">
    <source>
        <dbReference type="Pfam" id="PF00534"/>
    </source>
</evidence>
<evidence type="ECO:0000313" key="3">
    <source>
        <dbReference type="EMBL" id="GHO91770.1"/>
    </source>
</evidence>
<dbReference type="Proteomes" id="UP000597444">
    <property type="component" value="Unassembled WGS sequence"/>
</dbReference>